<evidence type="ECO:0000256" key="1">
    <source>
        <dbReference type="ARBA" id="ARBA00006987"/>
    </source>
</evidence>
<protein>
    <submittedName>
        <fullName evidence="3">Exported protein</fullName>
    </submittedName>
</protein>
<dbReference type="Pfam" id="PF03401">
    <property type="entry name" value="TctC"/>
    <property type="match status" value="1"/>
</dbReference>
<dbReference type="RefSeq" id="WP_189383481.1">
    <property type="nucleotide sequence ID" value="NZ_BAABFY010000010.1"/>
</dbReference>
<dbReference type="InterPro" id="IPR005064">
    <property type="entry name" value="BUG"/>
</dbReference>
<dbReference type="InterPro" id="IPR042100">
    <property type="entry name" value="Bug_dom1"/>
</dbReference>
<feature type="signal peptide" evidence="2">
    <location>
        <begin position="1"/>
        <end position="29"/>
    </location>
</feature>
<name>A0A918MU65_9BURK</name>
<comment type="similarity">
    <text evidence="1">Belongs to the UPF0065 (bug) family.</text>
</comment>
<dbReference type="PANTHER" id="PTHR42928">
    <property type="entry name" value="TRICARBOXYLATE-BINDING PROTEIN"/>
    <property type="match status" value="1"/>
</dbReference>
<comment type="caution">
    <text evidence="3">The sequence shown here is derived from an EMBL/GenBank/DDBJ whole genome shotgun (WGS) entry which is preliminary data.</text>
</comment>
<reference evidence="3" key="1">
    <citation type="journal article" date="2014" name="Int. J. Syst. Evol. Microbiol.">
        <title>Complete genome sequence of Corynebacterium casei LMG S-19264T (=DSM 44701T), isolated from a smear-ripened cheese.</title>
        <authorList>
            <consortium name="US DOE Joint Genome Institute (JGI-PGF)"/>
            <person name="Walter F."/>
            <person name="Albersmeier A."/>
            <person name="Kalinowski J."/>
            <person name="Ruckert C."/>
        </authorList>
    </citation>
    <scope>NUCLEOTIDE SEQUENCE</scope>
    <source>
        <strain evidence="3">KCTC 23732</strain>
    </source>
</reference>
<reference evidence="3" key="2">
    <citation type="submission" date="2020-09" db="EMBL/GenBank/DDBJ databases">
        <authorList>
            <person name="Sun Q."/>
            <person name="Kim S."/>
        </authorList>
    </citation>
    <scope>NUCLEOTIDE SEQUENCE</scope>
    <source>
        <strain evidence="3">KCTC 23732</strain>
    </source>
</reference>
<evidence type="ECO:0000256" key="2">
    <source>
        <dbReference type="SAM" id="SignalP"/>
    </source>
</evidence>
<proteinExistence type="inferred from homology"/>
<accession>A0A918MU65</accession>
<dbReference type="PANTHER" id="PTHR42928:SF5">
    <property type="entry name" value="BLR1237 PROTEIN"/>
    <property type="match status" value="1"/>
</dbReference>
<dbReference type="AlphaFoldDB" id="A0A918MU65"/>
<evidence type="ECO:0000313" key="3">
    <source>
        <dbReference type="EMBL" id="GGW75433.1"/>
    </source>
</evidence>
<organism evidence="3 4">
    <name type="scientific">Advenella faeciporci</name>
    <dbReference type="NCBI Taxonomy" id="797535"/>
    <lineage>
        <taxon>Bacteria</taxon>
        <taxon>Pseudomonadati</taxon>
        <taxon>Pseudomonadota</taxon>
        <taxon>Betaproteobacteria</taxon>
        <taxon>Burkholderiales</taxon>
        <taxon>Alcaligenaceae</taxon>
    </lineage>
</organism>
<sequence>MKTVSPVRRALITTLLCSSLFMMPSMGMANNNYPTGPVTMMVPYPAGGPSDSIARVLSGPIGKQLGVQVIVENLGGATGSIAANKVLNAKADGSYFFQGTANELILPPLTNSAIKFKPNDFRSVHPITTSNLVLLVKQDLPVNSVEDFIALSKKRASSTPLTYGSVGVGSLYHLISDRLSQTLNANLVHVPYRGTTNVMQDLAGGQIDFAIQAFSKNMKDMEKEGRYKIIAVLSKEKPEILQEYPILSDAKGFEDFNYFTGSSYLVKKDTPEHIVEKLNKAISAAVQEPEVRNALGADGRVVANPMTPAQANDFYQAEIRQTEDVIKQTGFKGN</sequence>
<dbReference type="EMBL" id="BMYS01000001">
    <property type="protein sequence ID" value="GGW75433.1"/>
    <property type="molecule type" value="Genomic_DNA"/>
</dbReference>
<gene>
    <name evidence="3" type="ORF">GCM10011450_00980</name>
</gene>
<dbReference type="Gene3D" id="3.40.190.150">
    <property type="entry name" value="Bordetella uptake gene, domain 1"/>
    <property type="match status" value="1"/>
</dbReference>
<evidence type="ECO:0000313" key="4">
    <source>
        <dbReference type="Proteomes" id="UP000608345"/>
    </source>
</evidence>
<dbReference type="CDD" id="cd07012">
    <property type="entry name" value="PBP2_Bug_TTT"/>
    <property type="match status" value="1"/>
</dbReference>
<dbReference type="Proteomes" id="UP000608345">
    <property type="component" value="Unassembled WGS sequence"/>
</dbReference>
<dbReference type="SUPFAM" id="SSF53850">
    <property type="entry name" value="Periplasmic binding protein-like II"/>
    <property type="match status" value="1"/>
</dbReference>
<dbReference type="PIRSF" id="PIRSF017082">
    <property type="entry name" value="YflP"/>
    <property type="match status" value="1"/>
</dbReference>
<dbReference type="Gene3D" id="3.40.190.10">
    <property type="entry name" value="Periplasmic binding protein-like II"/>
    <property type="match status" value="1"/>
</dbReference>
<keyword evidence="4" id="KW-1185">Reference proteome</keyword>
<keyword evidence="2" id="KW-0732">Signal</keyword>
<feature type="chain" id="PRO_5036972665" evidence="2">
    <location>
        <begin position="30"/>
        <end position="334"/>
    </location>
</feature>